<organism evidence="6 7">
    <name type="scientific">Streptacidiphilus monticola</name>
    <dbReference type="NCBI Taxonomy" id="2161674"/>
    <lineage>
        <taxon>Bacteria</taxon>
        <taxon>Bacillati</taxon>
        <taxon>Actinomycetota</taxon>
        <taxon>Actinomycetes</taxon>
        <taxon>Kitasatosporales</taxon>
        <taxon>Streptomycetaceae</taxon>
        <taxon>Streptacidiphilus</taxon>
    </lineage>
</organism>
<dbReference type="EMBL" id="JBHSQJ010000150">
    <property type="protein sequence ID" value="MFC5911208.1"/>
    <property type="molecule type" value="Genomic_DNA"/>
</dbReference>
<keyword evidence="3" id="KW-0472">Membrane</keyword>
<dbReference type="InterPro" id="IPR050922">
    <property type="entry name" value="LytR/CpsA/Psr_CW_biosynth"/>
</dbReference>
<sequence>MTDLSTPPQGGRSAARRGANGSTAEGGARVPAQGGRAAARKAAKKGRKKALRIIAWTTAGVVGVVAAFAGYEYWKLNGNISSGDLHAAGALGLKEKVDPFGRSPINILVMGTDSRAGANCKLGGDCSDKGQRADVEMVVHISADRSNATVMSIPRDLVTELPSCAGGGSGMINSALDKGDGCQVNAVEKLTNIPIDHYVKVSFEGVVSMSNAIGGVPVCVDANVYDPMSHLKLKQGHHVLKGVAALEFVRTRHGFSDGGDVGRTSTQHMFLASMLDQMKSSGTLTNPAKVLDLADAATKALTVDKGLDSITKLISLAGNIDKVPSSRITFATMQTGQDPTDSNRLVIGPGATELFQSIANDAPLTKGKPAAATGAKPSATATTAAVSPASVAVEVENGTSPAVDHRAGAIKDALVAKGFTQATSASGSTADRTSLTYPAGKADQAALVAKALGVPSSAVRQGSGSKLVLLVGNDWRSGVVFPGSGVAPGATANTKAALANTGSQTAADTKGCAHVSTFRTIPTGPRTGITPTQAYARHPEVPNSAP</sequence>
<comment type="similarity">
    <text evidence="1">Belongs to the LytR/CpsA/Psr (LCP) family.</text>
</comment>
<keyword evidence="3" id="KW-0812">Transmembrane</keyword>
<dbReference type="Gene3D" id="3.40.630.190">
    <property type="entry name" value="LCP protein"/>
    <property type="match status" value="1"/>
</dbReference>
<protein>
    <submittedName>
        <fullName evidence="6">LCP family protein</fullName>
    </submittedName>
</protein>
<evidence type="ECO:0000256" key="3">
    <source>
        <dbReference type="SAM" id="Phobius"/>
    </source>
</evidence>
<accession>A0ABW1GAE9</accession>
<name>A0ABW1GAE9_9ACTN</name>
<proteinExistence type="inferred from homology"/>
<dbReference type="InterPro" id="IPR027381">
    <property type="entry name" value="LytR/CpsA/Psr_C"/>
</dbReference>
<dbReference type="Pfam" id="PF13399">
    <property type="entry name" value="LytR_C"/>
    <property type="match status" value="1"/>
</dbReference>
<reference evidence="7" key="1">
    <citation type="journal article" date="2019" name="Int. J. Syst. Evol. Microbiol.">
        <title>The Global Catalogue of Microorganisms (GCM) 10K type strain sequencing project: providing services to taxonomists for standard genome sequencing and annotation.</title>
        <authorList>
            <consortium name="The Broad Institute Genomics Platform"/>
            <consortium name="The Broad Institute Genome Sequencing Center for Infectious Disease"/>
            <person name="Wu L."/>
            <person name="Ma J."/>
        </authorList>
    </citation>
    <scope>NUCLEOTIDE SEQUENCE [LARGE SCALE GENOMIC DNA]</scope>
    <source>
        <strain evidence="7">JCM 4816</strain>
    </source>
</reference>
<feature type="compositionally biased region" description="Low complexity" evidence="2">
    <location>
        <begin position="10"/>
        <end position="19"/>
    </location>
</feature>
<feature type="domain" description="LytR/CpsA/Psr regulator C-terminal" evidence="5">
    <location>
        <begin position="390"/>
        <end position="475"/>
    </location>
</feature>
<dbReference type="PANTHER" id="PTHR33392">
    <property type="entry name" value="POLYISOPRENYL-TEICHOIC ACID--PEPTIDOGLYCAN TEICHOIC ACID TRANSFERASE TAGU"/>
    <property type="match status" value="1"/>
</dbReference>
<feature type="domain" description="Cell envelope-related transcriptional attenuator" evidence="4">
    <location>
        <begin position="132"/>
        <end position="280"/>
    </location>
</feature>
<dbReference type="PANTHER" id="PTHR33392:SF6">
    <property type="entry name" value="POLYISOPRENYL-TEICHOIC ACID--PEPTIDOGLYCAN TEICHOIC ACID TRANSFERASE TAGU"/>
    <property type="match status" value="1"/>
</dbReference>
<evidence type="ECO:0000259" key="5">
    <source>
        <dbReference type="Pfam" id="PF13399"/>
    </source>
</evidence>
<keyword evidence="3" id="KW-1133">Transmembrane helix</keyword>
<evidence type="ECO:0000313" key="6">
    <source>
        <dbReference type="EMBL" id="MFC5911208.1"/>
    </source>
</evidence>
<dbReference type="NCBIfam" id="TIGR00350">
    <property type="entry name" value="lytR_cpsA_psr"/>
    <property type="match status" value="1"/>
</dbReference>
<comment type="caution">
    <text evidence="6">The sequence shown here is derived from an EMBL/GenBank/DDBJ whole genome shotgun (WGS) entry which is preliminary data.</text>
</comment>
<feature type="region of interest" description="Disordered" evidence="2">
    <location>
        <begin position="523"/>
        <end position="546"/>
    </location>
</feature>
<evidence type="ECO:0000256" key="1">
    <source>
        <dbReference type="ARBA" id="ARBA00006068"/>
    </source>
</evidence>
<feature type="transmembrane region" description="Helical" evidence="3">
    <location>
        <begin position="50"/>
        <end position="71"/>
    </location>
</feature>
<keyword evidence="7" id="KW-1185">Reference proteome</keyword>
<dbReference type="Gene3D" id="3.30.70.2390">
    <property type="match status" value="1"/>
</dbReference>
<evidence type="ECO:0000313" key="7">
    <source>
        <dbReference type="Proteomes" id="UP001596174"/>
    </source>
</evidence>
<dbReference type="InterPro" id="IPR004474">
    <property type="entry name" value="LytR_CpsA_psr"/>
</dbReference>
<evidence type="ECO:0000259" key="4">
    <source>
        <dbReference type="Pfam" id="PF03816"/>
    </source>
</evidence>
<evidence type="ECO:0000256" key="2">
    <source>
        <dbReference type="SAM" id="MobiDB-lite"/>
    </source>
</evidence>
<gene>
    <name evidence="6" type="ORF">ACFP3V_28880</name>
</gene>
<dbReference type="Pfam" id="PF03816">
    <property type="entry name" value="LytR_cpsA_psr"/>
    <property type="match status" value="1"/>
</dbReference>
<dbReference type="RefSeq" id="WP_380589761.1">
    <property type="nucleotide sequence ID" value="NZ_JBHSQJ010000150.1"/>
</dbReference>
<dbReference type="Proteomes" id="UP001596174">
    <property type="component" value="Unassembled WGS sequence"/>
</dbReference>
<feature type="region of interest" description="Disordered" evidence="2">
    <location>
        <begin position="1"/>
        <end position="41"/>
    </location>
</feature>
<feature type="compositionally biased region" description="Low complexity" evidence="2">
    <location>
        <begin position="523"/>
        <end position="532"/>
    </location>
</feature>